<dbReference type="GO" id="GO:0005663">
    <property type="term" value="C:DNA replication factor C complex"/>
    <property type="evidence" value="ECO:0007669"/>
    <property type="project" value="TreeGrafter"/>
</dbReference>
<dbReference type="Gene3D" id="1.10.8.60">
    <property type="match status" value="1"/>
</dbReference>
<evidence type="ECO:0000259" key="2">
    <source>
        <dbReference type="SMART" id="SM00382"/>
    </source>
</evidence>
<dbReference type="GO" id="GO:0006281">
    <property type="term" value="P:DNA repair"/>
    <property type="evidence" value="ECO:0007669"/>
    <property type="project" value="TreeGrafter"/>
</dbReference>
<dbReference type="SUPFAM" id="SSF52540">
    <property type="entry name" value="P-loop containing nucleoside triphosphate hydrolases"/>
    <property type="match status" value="1"/>
</dbReference>
<dbReference type="GO" id="GO:0006271">
    <property type="term" value="P:DNA strand elongation involved in DNA replication"/>
    <property type="evidence" value="ECO:0007669"/>
    <property type="project" value="UniProtKB-ARBA"/>
</dbReference>
<dbReference type="GO" id="GO:0031390">
    <property type="term" value="C:Ctf18 RFC-like complex"/>
    <property type="evidence" value="ECO:0007669"/>
    <property type="project" value="TreeGrafter"/>
</dbReference>
<accession>A0A376B210</accession>
<dbReference type="Pfam" id="PF22534">
    <property type="entry name" value="RFC_C"/>
    <property type="match status" value="1"/>
</dbReference>
<dbReference type="FunFam" id="3.40.50.300:FF:000136">
    <property type="entry name" value="Replication factor C subunit 5"/>
    <property type="match status" value="1"/>
</dbReference>
<organism evidence="3 4">
    <name type="scientific">Saccharomycodes ludwigii</name>
    <dbReference type="NCBI Taxonomy" id="36035"/>
    <lineage>
        <taxon>Eukaryota</taxon>
        <taxon>Fungi</taxon>
        <taxon>Dikarya</taxon>
        <taxon>Ascomycota</taxon>
        <taxon>Saccharomycotina</taxon>
        <taxon>Saccharomycetes</taxon>
        <taxon>Saccharomycodales</taxon>
        <taxon>Saccharomycodaceae</taxon>
        <taxon>Saccharomycodes</taxon>
    </lineage>
</organism>
<dbReference type="CDD" id="cd00009">
    <property type="entry name" value="AAA"/>
    <property type="match status" value="1"/>
</dbReference>
<dbReference type="Gene3D" id="1.20.272.10">
    <property type="match status" value="1"/>
</dbReference>
<dbReference type="Proteomes" id="UP000262825">
    <property type="component" value="Unassembled WGS sequence"/>
</dbReference>
<reference evidence="4" key="1">
    <citation type="submission" date="2018-06" db="EMBL/GenBank/DDBJ databases">
        <authorList>
            <person name="Guldener U."/>
        </authorList>
    </citation>
    <scope>NUCLEOTIDE SEQUENCE [LARGE SCALE GENOMIC DNA]</scope>
    <source>
        <strain evidence="4">UTAD17</strain>
    </source>
</reference>
<protein>
    <submittedName>
        <fullName evidence="3">Probable Replication factor C subunit 5</fullName>
    </submittedName>
</protein>
<dbReference type="EMBL" id="UFAJ01000037">
    <property type="protein sequence ID" value="SSD58693.1"/>
    <property type="molecule type" value="Genomic_DNA"/>
</dbReference>
<proteinExistence type="predicted"/>
<evidence type="ECO:0000313" key="3">
    <source>
        <dbReference type="EMBL" id="SSD58693.1"/>
    </source>
</evidence>
<dbReference type="GO" id="GO:0031389">
    <property type="term" value="C:Rad17 RFC-like complex"/>
    <property type="evidence" value="ECO:0007669"/>
    <property type="project" value="TreeGrafter"/>
</dbReference>
<dbReference type="OrthoDB" id="761538at2759"/>
<dbReference type="InterPro" id="IPR008921">
    <property type="entry name" value="DNA_pol3_clamp-load_cplx_C"/>
</dbReference>
<dbReference type="Pfam" id="PF21960">
    <property type="entry name" value="RCF1-5-like_lid"/>
    <property type="match status" value="1"/>
</dbReference>
<dbReference type="PANTHER" id="PTHR11669">
    <property type="entry name" value="REPLICATION FACTOR C / DNA POLYMERASE III GAMMA-TAU SUBUNIT"/>
    <property type="match status" value="1"/>
</dbReference>
<dbReference type="InterPro" id="IPR003593">
    <property type="entry name" value="AAA+_ATPase"/>
</dbReference>
<dbReference type="SMART" id="SM00382">
    <property type="entry name" value="AAA"/>
    <property type="match status" value="1"/>
</dbReference>
<dbReference type="InterPro" id="IPR050238">
    <property type="entry name" value="DNA_Rep/Repair_Clamp_Loader"/>
</dbReference>
<keyword evidence="4" id="KW-1185">Reference proteome</keyword>
<dbReference type="GO" id="GO:0003677">
    <property type="term" value="F:DNA binding"/>
    <property type="evidence" value="ECO:0007669"/>
    <property type="project" value="InterPro"/>
</dbReference>
<dbReference type="PANTHER" id="PTHR11669:SF1">
    <property type="entry name" value="REPLICATION FACTOR C SUBUNIT 3"/>
    <property type="match status" value="1"/>
</dbReference>
<dbReference type="SUPFAM" id="SSF48019">
    <property type="entry name" value="post-AAA+ oligomerization domain-like"/>
    <property type="match status" value="1"/>
</dbReference>
<gene>
    <name evidence="3" type="ORF">SCODWIG_00454</name>
</gene>
<name>A0A376B210_9ASCO</name>
<keyword evidence="1" id="KW-0235">DNA replication</keyword>
<dbReference type="GO" id="GO:0003689">
    <property type="term" value="F:DNA clamp loader activity"/>
    <property type="evidence" value="ECO:0007669"/>
    <property type="project" value="TreeGrafter"/>
</dbReference>
<evidence type="ECO:0000313" key="4">
    <source>
        <dbReference type="Proteomes" id="UP000262825"/>
    </source>
</evidence>
<dbReference type="AlphaFoldDB" id="A0A376B210"/>
<dbReference type="VEuPathDB" id="FungiDB:SCODWIG_00454"/>
<sequence length="366" mass="41058">MSLWVDKYRPSTLAELSHNEHVTNILKSLSENNPNDLPHLLLYGPNGSGKKTRTMCLLNSIFDSSVYRLKIDVRQFQVNSRKLELNVVSSPHHVEITPSDLGGSYDRVVIQELLKEIGQTEQVEFGSNISNTANNNSNSNKSPRFKVVIINDANSLSLDAQAALRRTMEKYSKNIRLFMLCDSLSSIISPIKSRVLLLRIPAPTNQEIVSILDSICFKQQVNIENKDNSCLLKIASFANGNLRLALLTLESMAMANNLTLKDTTSVIRPDWQVVLMKMSNKIIKERNVKCLIECRSMLYELLAHCIPADVILHDLTMFIISALANPTIIIGVVKNASIFDERLALGSKVIYHLEGFIANVMCEMEK</sequence>
<dbReference type="Gene3D" id="3.40.50.300">
    <property type="entry name" value="P-loop containing nucleotide triphosphate hydrolases"/>
    <property type="match status" value="1"/>
</dbReference>
<feature type="domain" description="AAA+ ATPase" evidence="2">
    <location>
        <begin position="36"/>
        <end position="202"/>
    </location>
</feature>
<dbReference type="InterPro" id="IPR027417">
    <property type="entry name" value="P-loop_NTPase"/>
</dbReference>
<dbReference type="GO" id="GO:0031391">
    <property type="term" value="C:Elg1 RFC-like complex"/>
    <property type="evidence" value="ECO:0007669"/>
    <property type="project" value="TreeGrafter"/>
</dbReference>
<evidence type="ECO:0000256" key="1">
    <source>
        <dbReference type="ARBA" id="ARBA00022705"/>
    </source>
</evidence>
<dbReference type="Pfam" id="PF13177">
    <property type="entry name" value="DNA_pol3_delta2"/>
    <property type="match status" value="1"/>
</dbReference>